<proteinExistence type="predicted"/>
<keyword evidence="1" id="KW-0472">Membrane</keyword>
<protein>
    <recommendedName>
        <fullName evidence="4">G protein-coupled receptor</fullName>
    </recommendedName>
</protein>
<feature type="transmembrane region" description="Helical" evidence="1">
    <location>
        <begin position="92"/>
        <end position="113"/>
    </location>
</feature>
<accession>A0AAV5WZW1</accession>
<keyword evidence="1" id="KW-0812">Transmembrane</keyword>
<sequence length="199" mass="22499">SQYYDSTTVMAKYRMRPIEPTCCCCKVSSFLKCTYVSIIVLSLCTLVWAAIAFFFHSTDSTTRIDQLLYQAYYDNQKPFLPMLVNGETNLKIFDLCASISGVCAGLAIFIALVKPNCCTLVASRISMLIPMTLITVQNMHFVSAAYGVPLTKENENMGLVVVMMFFSLFVINFFLFLNLFFSLILLCRLPTTPVFTRIR</sequence>
<dbReference type="EMBL" id="BTSY01000007">
    <property type="protein sequence ID" value="GMT35292.1"/>
    <property type="molecule type" value="Genomic_DNA"/>
</dbReference>
<comment type="caution">
    <text evidence="2">The sequence shown here is derived from an EMBL/GenBank/DDBJ whole genome shotgun (WGS) entry which is preliminary data.</text>
</comment>
<name>A0AAV5WZW1_9BILA</name>
<keyword evidence="1" id="KW-1133">Transmembrane helix</keyword>
<gene>
    <name evidence="2" type="ORF">PFISCL1PPCAC_26589</name>
</gene>
<evidence type="ECO:0000313" key="3">
    <source>
        <dbReference type="Proteomes" id="UP001432322"/>
    </source>
</evidence>
<reference evidence="2" key="1">
    <citation type="submission" date="2023-10" db="EMBL/GenBank/DDBJ databases">
        <title>Genome assembly of Pristionchus species.</title>
        <authorList>
            <person name="Yoshida K."/>
            <person name="Sommer R.J."/>
        </authorList>
    </citation>
    <scope>NUCLEOTIDE SEQUENCE</scope>
    <source>
        <strain evidence="2">RS5133</strain>
    </source>
</reference>
<evidence type="ECO:0008006" key="4">
    <source>
        <dbReference type="Google" id="ProtNLM"/>
    </source>
</evidence>
<feature type="transmembrane region" description="Helical" evidence="1">
    <location>
        <begin position="35"/>
        <end position="55"/>
    </location>
</feature>
<organism evidence="2 3">
    <name type="scientific">Pristionchus fissidentatus</name>
    <dbReference type="NCBI Taxonomy" id="1538716"/>
    <lineage>
        <taxon>Eukaryota</taxon>
        <taxon>Metazoa</taxon>
        <taxon>Ecdysozoa</taxon>
        <taxon>Nematoda</taxon>
        <taxon>Chromadorea</taxon>
        <taxon>Rhabditida</taxon>
        <taxon>Rhabditina</taxon>
        <taxon>Diplogasteromorpha</taxon>
        <taxon>Diplogasteroidea</taxon>
        <taxon>Neodiplogasteridae</taxon>
        <taxon>Pristionchus</taxon>
    </lineage>
</organism>
<feature type="transmembrane region" description="Helical" evidence="1">
    <location>
        <begin position="160"/>
        <end position="187"/>
    </location>
</feature>
<dbReference type="AlphaFoldDB" id="A0AAV5WZW1"/>
<evidence type="ECO:0000313" key="2">
    <source>
        <dbReference type="EMBL" id="GMT35292.1"/>
    </source>
</evidence>
<feature type="non-terminal residue" evidence="2">
    <location>
        <position position="1"/>
    </location>
</feature>
<dbReference type="Proteomes" id="UP001432322">
    <property type="component" value="Unassembled WGS sequence"/>
</dbReference>
<keyword evidence="3" id="KW-1185">Reference proteome</keyword>
<feature type="transmembrane region" description="Helical" evidence="1">
    <location>
        <begin position="125"/>
        <end position="148"/>
    </location>
</feature>
<evidence type="ECO:0000256" key="1">
    <source>
        <dbReference type="SAM" id="Phobius"/>
    </source>
</evidence>